<proteinExistence type="predicted"/>
<organism evidence="2 3">
    <name type="scientific">Megamonas hypermegale</name>
    <dbReference type="NCBI Taxonomy" id="158847"/>
    <lineage>
        <taxon>Bacteria</taxon>
        <taxon>Bacillati</taxon>
        <taxon>Bacillota</taxon>
        <taxon>Negativicutes</taxon>
        <taxon>Selenomonadales</taxon>
        <taxon>Selenomonadaceae</taxon>
        <taxon>Megamonas</taxon>
    </lineage>
</organism>
<protein>
    <submittedName>
        <fullName evidence="2">Uncharacterized protein</fullName>
    </submittedName>
</protein>
<dbReference type="RefSeq" id="WP_115151457.1">
    <property type="nucleotide sequence ID" value="NZ_UGPP01000001.1"/>
</dbReference>
<feature type="coiled-coil region" evidence="1">
    <location>
        <begin position="84"/>
        <end position="111"/>
    </location>
</feature>
<evidence type="ECO:0000313" key="3">
    <source>
        <dbReference type="Proteomes" id="UP000255234"/>
    </source>
</evidence>
<dbReference type="Proteomes" id="UP000255234">
    <property type="component" value="Unassembled WGS sequence"/>
</dbReference>
<name>A0A378NTV0_9FIRM</name>
<keyword evidence="1" id="KW-0175">Coiled coil</keyword>
<gene>
    <name evidence="2" type="ORF">NCTC10571_01231</name>
</gene>
<evidence type="ECO:0000313" key="2">
    <source>
        <dbReference type="EMBL" id="STY71079.1"/>
    </source>
</evidence>
<sequence length="656" mass="75017">MSDLTKVGTSLLDMDSIAEYLNIAKDFVTKNDKATDVEQVAGVDAEQIAVAVDKDDRTTVRNALNLNDHPDTYFLTATEGNGIIKDNTRIKSTYNNEIKELRDELYQLRDELAKSGIVTKYNTYAGYYDSFKTSCPEHIYDAVAKSIENSSDQYSIIVKDDLYDKFDVEDKILLKNLDDNSTTVVTIDRKEPDFRTLHFTPASGFNIYKDKCEIYKSKGNLINGTYSFGEIISEHPGNKEIYSCLDDDTYRSRKKIISNNTGFGYTFRVPAPKQKNFLSKIDIQVKKFGDPGALMCYVIDERNIQNWKNPIKAEEDDILIAKSQPLVVDARLGEHIASFNFYDGNNFPLLKDVDTTDHKIRYCFIVKALSADEQNYYELVFLQHKQIDGTFGDLQLNNITYEYTEKEDTSNELALTTNDVINASDLYYGITLREAIDQSYVPYSNGIYTACFETHKPIEITKARLTLRIQREGIFTVGSNGTTYSKENDNCIEDNGVIVVEGESNDDTRGFDHCRDKNIAIGTEIRKVLNVDDERVTIDKGVYAEPNSIIYPINYTITLKANLKTWDPKKCTYTYTDKQRYNMDLITIMPDKYKKEDSISDRLIYEVDLDNANESRDKNTFNNFELQIYWESSANAVSERITGRIHNLVVSLDRLP</sequence>
<dbReference type="AlphaFoldDB" id="A0A378NTV0"/>
<reference evidence="2 3" key="1">
    <citation type="submission" date="2018-06" db="EMBL/GenBank/DDBJ databases">
        <authorList>
            <consortium name="Pathogen Informatics"/>
            <person name="Doyle S."/>
        </authorList>
    </citation>
    <scope>NUCLEOTIDE SEQUENCE [LARGE SCALE GENOMIC DNA]</scope>
    <source>
        <strain evidence="2 3">NCTC10571</strain>
    </source>
</reference>
<evidence type="ECO:0000256" key="1">
    <source>
        <dbReference type="SAM" id="Coils"/>
    </source>
</evidence>
<accession>A0A378NTV0</accession>
<dbReference type="EMBL" id="UGPP01000001">
    <property type="protein sequence ID" value="STY71079.1"/>
    <property type="molecule type" value="Genomic_DNA"/>
</dbReference>